<dbReference type="AlphaFoldDB" id="A0A146KEN2"/>
<dbReference type="PROSITE" id="PS50089">
    <property type="entry name" value="ZF_RING_2"/>
    <property type="match status" value="1"/>
</dbReference>
<dbReference type="SUPFAM" id="SSF57850">
    <property type="entry name" value="RING/U-box"/>
    <property type="match status" value="1"/>
</dbReference>
<dbReference type="InterPro" id="IPR001841">
    <property type="entry name" value="Znf_RING"/>
</dbReference>
<evidence type="ECO:0000256" key="3">
    <source>
        <dbReference type="ARBA" id="ARBA00022833"/>
    </source>
</evidence>
<feature type="domain" description="RING-type" evidence="5">
    <location>
        <begin position="4"/>
        <end position="44"/>
    </location>
</feature>
<dbReference type="InterPro" id="IPR017907">
    <property type="entry name" value="Znf_RING_CS"/>
</dbReference>
<protein>
    <submittedName>
        <fullName evidence="6">Zinc finger, C3HC4 type (RING finger) domain-containing protein</fullName>
    </submittedName>
</protein>
<dbReference type="InterPro" id="IPR013083">
    <property type="entry name" value="Znf_RING/FYVE/PHD"/>
</dbReference>
<dbReference type="SMART" id="SM00184">
    <property type="entry name" value="RING"/>
    <property type="match status" value="1"/>
</dbReference>
<dbReference type="EMBL" id="GDID01001414">
    <property type="protein sequence ID" value="JAP95192.1"/>
    <property type="molecule type" value="Transcribed_RNA"/>
</dbReference>
<evidence type="ECO:0000259" key="5">
    <source>
        <dbReference type="PROSITE" id="PS50089"/>
    </source>
</evidence>
<evidence type="ECO:0000256" key="4">
    <source>
        <dbReference type="PROSITE-ProRule" id="PRU00175"/>
    </source>
</evidence>
<evidence type="ECO:0000256" key="1">
    <source>
        <dbReference type="ARBA" id="ARBA00022723"/>
    </source>
</evidence>
<reference evidence="6" key="1">
    <citation type="submission" date="2015-07" db="EMBL/GenBank/DDBJ databases">
        <title>Adaptation to a free-living lifestyle via gene acquisitions in the diplomonad Trepomonas sp. PC1.</title>
        <authorList>
            <person name="Xu F."/>
            <person name="Jerlstrom-Hultqvist J."/>
            <person name="Kolisko M."/>
            <person name="Simpson A.G.B."/>
            <person name="Roger A.J."/>
            <person name="Svard S.G."/>
            <person name="Andersson J.O."/>
        </authorList>
    </citation>
    <scope>NUCLEOTIDE SEQUENCE</scope>
    <source>
        <strain evidence="6">PC1</strain>
    </source>
</reference>
<keyword evidence="1" id="KW-0479">Metal-binding</keyword>
<dbReference type="CDD" id="cd16449">
    <property type="entry name" value="RING-HC"/>
    <property type="match status" value="1"/>
</dbReference>
<name>A0A146KEN2_9EUKA</name>
<gene>
    <name evidence="6" type="ORF">TPC1_11898</name>
</gene>
<accession>A0A146KEN2</accession>
<keyword evidence="2 4" id="KW-0863">Zinc-finger</keyword>
<evidence type="ECO:0000313" key="6">
    <source>
        <dbReference type="EMBL" id="JAP95192.1"/>
    </source>
</evidence>
<dbReference type="Gene3D" id="3.30.40.10">
    <property type="entry name" value="Zinc/RING finger domain, C3HC4 (zinc finger)"/>
    <property type="match status" value="1"/>
</dbReference>
<evidence type="ECO:0000256" key="2">
    <source>
        <dbReference type="ARBA" id="ARBA00022771"/>
    </source>
</evidence>
<dbReference type="PROSITE" id="PS00518">
    <property type="entry name" value="ZF_RING_1"/>
    <property type="match status" value="1"/>
</dbReference>
<organism evidence="6">
    <name type="scientific">Trepomonas sp. PC1</name>
    <dbReference type="NCBI Taxonomy" id="1076344"/>
    <lineage>
        <taxon>Eukaryota</taxon>
        <taxon>Metamonada</taxon>
        <taxon>Diplomonadida</taxon>
        <taxon>Hexamitidae</taxon>
        <taxon>Hexamitinae</taxon>
        <taxon>Trepomonas</taxon>
    </lineage>
</organism>
<keyword evidence="3" id="KW-0862">Zinc</keyword>
<proteinExistence type="predicted"/>
<sequence length="436" mass="50849">MFDCPSCESLSYKMFCLQCGHSVCDSCLKIFQLKNFYFKCPVCSMNIIQKPFENLLLNQLLKQNLNVQAQKTQIIYKNDFLFQNVQVLSRNFTQLQFAFQNKILLIQEKAAKFPDFLGFKFVSSEDLFVRIQISGAKKYVIDKKLSFASCNQITVPIGPREKLFANINQIEIEIEICKIEIKLGRVVKRILSGEDVDVLGLSELESYVLVKEVLLTKNQKVVHLKPFQALLVKSKLLLKTVEFRQIGHMDFTFLYQLVKPQQQNWADKHMEAEDVFSQQLRYFTSKDKKQRKFDLLKDQTLAVLKKFKLQQQTYFQLQQEHHHLQIKTKHLQQFLLKFDDLNIKTEQKNFYAASASIKPGKFVLMNDMVEYKRNGYEIRIQLINCGKIKIKPLNNPGLFLKMKKKEFCTSGGAAMQNEEAHCFLISMSDGNHVEIE</sequence>
<dbReference type="GO" id="GO:0008270">
    <property type="term" value="F:zinc ion binding"/>
    <property type="evidence" value="ECO:0007669"/>
    <property type="project" value="UniProtKB-KW"/>
</dbReference>